<evidence type="ECO:0000313" key="1">
    <source>
        <dbReference type="EMBL" id="KAJ9092884.1"/>
    </source>
</evidence>
<comment type="caution">
    <text evidence="1">The sequence shown here is derived from an EMBL/GenBank/DDBJ whole genome shotgun (WGS) entry which is preliminary data.</text>
</comment>
<accession>A0ACC2V108</accession>
<keyword evidence="2" id="KW-1185">Reference proteome</keyword>
<gene>
    <name evidence="1" type="ORF">QFC21_006592</name>
</gene>
<reference evidence="1" key="1">
    <citation type="submission" date="2023-04" db="EMBL/GenBank/DDBJ databases">
        <title>Draft Genome sequencing of Naganishia species isolated from polar environments using Oxford Nanopore Technology.</title>
        <authorList>
            <person name="Leo P."/>
            <person name="Venkateswaran K."/>
        </authorList>
    </citation>
    <scope>NUCLEOTIDE SEQUENCE</scope>
    <source>
        <strain evidence="1">MNA-CCFEE 5423</strain>
    </source>
</reference>
<dbReference type="EMBL" id="JASBWT010000034">
    <property type="protein sequence ID" value="KAJ9092884.1"/>
    <property type="molecule type" value="Genomic_DNA"/>
</dbReference>
<sequence>MNTGFSSSSSLPFSDDEVVYLGGLNDQLSAYYRKQKELGRFSAQRQIQSDGQNHEQAPDDHQYMQRDSQDNDIPILDHSRTSTNTHSMITRQNARENAVTEDDNVSFDMAYSPDVIRNTLTFSHSDGNLTPDWVAALAGQNSPPIVVSELEDIHMEEDMIINNIRIEAIQSLQPNNLDQPFQPIRYVHPGQPLNPVLPAILPLPANEVIAHIVVRKAAAEKKELVQRFREEV</sequence>
<proteinExistence type="predicted"/>
<dbReference type="Proteomes" id="UP001227268">
    <property type="component" value="Unassembled WGS sequence"/>
</dbReference>
<evidence type="ECO:0000313" key="2">
    <source>
        <dbReference type="Proteomes" id="UP001227268"/>
    </source>
</evidence>
<organism evidence="1 2">
    <name type="scientific">Naganishia friedmannii</name>
    <dbReference type="NCBI Taxonomy" id="89922"/>
    <lineage>
        <taxon>Eukaryota</taxon>
        <taxon>Fungi</taxon>
        <taxon>Dikarya</taxon>
        <taxon>Basidiomycota</taxon>
        <taxon>Agaricomycotina</taxon>
        <taxon>Tremellomycetes</taxon>
        <taxon>Filobasidiales</taxon>
        <taxon>Filobasidiaceae</taxon>
        <taxon>Naganishia</taxon>
    </lineage>
</organism>
<protein>
    <submittedName>
        <fullName evidence="1">Uncharacterized protein</fullName>
    </submittedName>
</protein>
<name>A0ACC2V108_9TREE</name>